<dbReference type="InterPro" id="IPR016167">
    <property type="entry name" value="FAD-bd_PCMH_sub1"/>
</dbReference>
<proteinExistence type="inferred from homology"/>
<dbReference type="SUPFAM" id="SSF56194">
    <property type="entry name" value="Uridine diphospho-N-Acetylenolpyruvylglucosamine reductase, MurB, C-terminal domain"/>
    <property type="match status" value="1"/>
</dbReference>
<name>A0A1J4RPP8_9BACT</name>
<comment type="caution">
    <text evidence="18">The sequence shown here is derived from an EMBL/GenBank/DDBJ whole genome shotgun (WGS) entry which is preliminary data.</text>
</comment>
<dbReference type="STRING" id="1805034.AUJ59_03045"/>
<dbReference type="InterPro" id="IPR016169">
    <property type="entry name" value="FAD-bd_PCMH_sub2"/>
</dbReference>
<evidence type="ECO:0000256" key="3">
    <source>
        <dbReference type="ARBA" id="ARBA00004496"/>
    </source>
</evidence>
<evidence type="ECO:0000256" key="14">
    <source>
        <dbReference type="ARBA" id="ARBA00023316"/>
    </source>
</evidence>
<keyword evidence="5 16" id="KW-0963">Cytoplasm</keyword>
<reference evidence="18 19" key="1">
    <citation type="journal article" date="2016" name="Environ. Microbiol.">
        <title>Genomic resolution of a cold subsurface aquifer community provides metabolic insights for novel microbes adapted to high CO concentrations.</title>
        <authorList>
            <person name="Probst A.J."/>
            <person name="Castelle C.J."/>
            <person name="Singh A."/>
            <person name="Brown C.T."/>
            <person name="Anantharaman K."/>
            <person name="Sharon I."/>
            <person name="Hug L.A."/>
            <person name="Burstein D."/>
            <person name="Emerson J.B."/>
            <person name="Thomas B.C."/>
            <person name="Banfield J.F."/>
        </authorList>
    </citation>
    <scope>NUCLEOTIDE SEQUENCE [LARGE SCALE GENOMIC DNA]</scope>
    <source>
        <strain evidence="18">CG1_02_47_37</strain>
    </source>
</reference>
<evidence type="ECO:0000256" key="6">
    <source>
        <dbReference type="ARBA" id="ARBA00022618"/>
    </source>
</evidence>
<evidence type="ECO:0000256" key="15">
    <source>
        <dbReference type="ARBA" id="ARBA00048914"/>
    </source>
</evidence>
<sequence>MKILNNISLVQYSTFRIGGSAEYFIEVKNQAELIEAVAWAKARRLPIYILGNGSNTLIADAGIKGLVIRNLTGEIKVLDSIQAFSNKKIPPRFQLVEPDPELTNLTYDESQFPPVLVTLDSGVYLPKAIFQLIAQGITGLEWFAGIPATAGGATYINLHGANKFWSDYLIEAEILDPAGQIKTTAADDFHYDYDQSVLKDSGDLVLAVTLRLRRGPKEQALKIAKYRQLKKAHQPQRSLGCVFQNLSAAEQKRLYLPTPSIGYLIDKKLNLKGTKIGGAWIPEKHAGFVENLGGATAADVLQLIELVKKRAKQQLDLDLKLEIVLWLN</sequence>
<feature type="domain" description="FAD-binding PCMH-type" evidence="17">
    <location>
        <begin position="16"/>
        <end position="215"/>
    </location>
</feature>
<feature type="active site" evidence="16">
    <location>
        <position position="322"/>
    </location>
</feature>
<evidence type="ECO:0000313" key="19">
    <source>
        <dbReference type="Proteomes" id="UP000183144"/>
    </source>
</evidence>
<dbReference type="EMBL" id="MNUI01000051">
    <property type="protein sequence ID" value="OIN88871.1"/>
    <property type="molecule type" value="Genomic_DNA"/>
</dbReference>
<dbReference type="Pfam" id="PF01565">
    <property type="entry name" value="FAD_binding_4"/>
    <property type="match status" value="2"/>
</dbReference>
<keyword evidence="14 16" id="KW-0961">Cell wall biogenesis/degradation</keyword>
<dbReference type="Gene3D" id="3.30.43.10">
    <property type="entry name" value="Uridine Diphospho-n-acetylenolpyruvylglucosamine Reductase, domain 2"/>
    <property type="match status" value="1"/>
</dbReference>
<accession>A0A1J4RPP8</accession>
<evidence type="ECO:0000256" key="9">
    <source>
        <dbReference type="ARBA" id="ARBA00022857"/>
    </source>
</evidence>
<dbReference type="PANTHER" id="PTHR21071">
    <property type="entry name" value="UDP-N-ACETYLENOLPYRUVOYLGLUCOSAMINE REDUCTASE"/>
    <property type="match status" value="1"/>
</dbReference>
<evidence type="ECO:0000256" key="1">
    <source>
        <dbReference type="ARBA" id="ARBA00001974"/>
    </source>
</evidence>
<dbReference type="Gene3D" id="3.90.78.10">
    <property type="entry name" value="UDP-N-acetylenolpyruvoylglucosamine reductase, C-terminal domain"/>
    <property type="match status" value="1"/>
</dbReference>
<evidence type="ECO:0000256" key="2">
    <source>
        <dbReference type="ARBA" id="ARBA00003921"/>
    </source>
</evidence>
<comment type="subcellular location">
    <subcellularLocation>
        <location evidence="3 16">Cytoplasm</location>
    </subcellularLocation>
</comment>
<dbReference type="InterPro" id="IPR036635">
    <property type="entry name" value="MurB_C_sf"/>
</dbReference>
<feature type="active site" description="Proton donor" evidence="16">
    <location>
        <position position="241"/>
    </location>
</feature>
<keyword evidence="8 16" id="KW-0274">FAD</keyword>
<dbReference type="GO" id="GO:0071555">
    <property type="term" value="P:cell wall organization"/>
    <property type="evidence" value="ECO:0007669"/>
    <property type="project" value="UniProtKB-KW"/>
</dbReference>
<dbReference type="GO" id="GO:0008360">
    <property type="term" value="P:regulation of cell shape"/>
    <property type="evidence" value="ECO:0007669"/>
    <property type="project" value="UniProtKB-KW"/>
</dbReference>
<dbReference type="GO" id="GO:0005829">
    <property type="term" value="C:cytosol"/>
    <property type="evidence" value="ECO:0007669"/>
    <property type="project" value="TreeGrafter"/>
</dbReference>
<comment type="cofactor">
    <cofactor evidence="1 16">
        <name>FAD</name>
        <dbReference type="ChEBI" id="CHEBI:57692"/>
    </cofactor>
</comment>
<comment type="function">
    <text evidence="2 16">Cell wall formation.</text>
</comment>
<dbReference type="AlphaFoldDB" id="A0A1J4RPP8"/>
<dbReference type="Gene3D" id="3.30.465.10">
    <property type="match status" value="1"/>
</dbReference>
<evidence type="ECO:0000256" key="13">
    <source>
        <dbReference type="ARBA" id="ARBA00023306"/>
    </source>
</evidence>
<evidence type="ECO:0000256" key="8">
    <source>
        <dbReference type="ARBA" id="ARBA00022827"/>
    </source>
</evidence>
<comment type="catalytic activity">
    <reaction evidence="15 16">
        <text>UDP-N-acetyl-alpha-D-muramate + NADP(+) = UDP-N-acetyl-3-O-(1-carboxyvinyl)-alpha-D-glucosamine + NADPH + H(+)</text>
        <dbReference type="Rhea" id="RHEA:12248"/>
        <dbReference type="ChEBI" id="CHEBI:15378"/>
        <dbReference type="ChEBI" id="CHEBI:57783"/>
        <dbReference type="ChEBI" id="CHEBI:58349"/>
        <dbReference type="ChEBI" id="CHEBI:68483"/>
        <dbReference type="ChEBI" id="CHEBI:70757"/>
        <dbReference type="EC" id="1.3.1.98"/>
    </reaction>
</comment>
<evidence type="ECO:0000313" key="18">
    <source>
        <dbReference type="EMBL" id="OIN88871.1"/>
    </source>
</evidence>
<evidence type="ECO:0000256" key="11">
    <source>
        <dbReference type="ARBA" id="ARBA00022984"/>
    </source>
</evidence>
<keyword evidence="7 16" id="KW-0285">Flavoprotein</keyword>
<evidence type="ECO:0000256" key="4">
    <source>
        <dbReference type="ARBA" id="ARBA00004752"/>
    </source>
</evidence>
<evidence type="ECO:0000256" key="16">
    <source>
        <dbReference type="HAMAP-Rule" id="MF_00037"/>
    </source>
</evidence>
<dbReference type="UniPathway" id="UPA00219"/>
<dbReference type="HAMAP" id="MF_00037">
    <property type="entry name" value="MurB"/>
    <property type="match status" value="1"/>
</dbReference>
<keyword evidence="10 16" id="KW-0133">Cell shape</keyword>
<evidence type="ECO:0000256" key="10">
    <source>
        <dbReference type="ARBA" id="ARBA00022960"/>
    </source>
</evidence>
<keyword evidence="13 16" id="KW-0131">Cell cycle</keyword>
<dbReference type="Proteomes" id="UP000183144">
    <property type="component" value="Unassembled WGS sequence"/>
</dbReference>
<dbReference type="GO" id="GO:0071949">
    <property type="term" value="F:FAD binding"/>
    <property type="evidence" value="ECO:0007669"/>
    <property type="project" value="InterPro"/>
</dbReference>
<dbReference type="GO" id="GO:0009252">
    <property type="term" value="P:peptidoglycan biosynthetic process"/>
    <property type="evidence" value="ECO:0007669"/>
    <property type="project" value="UniProtKB-UniRule"/>
</dbReference>
<dbReference type="InterPro" id="IPR006094">
    <property type="entry name" value="Oxid_FAD_bind_N"/>
</dbReference>
<dbReference type="PANTHER" id="PTHR21071:SF4">
    <property type="entry name" value="UDP-N-ACETYLENOLPYRUVOYLGLUCOSAMINE REDUCTASE"/>
    <property type="match status" value="1"/>
</dbReference>
<dbReference type="EC" id="1.3.1.98" evidence="16"/>
<comment type="caution">
    <text evidence="16">Lacks conserved residue(s) required for the propagation of feature annotation.</text>
</comment>
<keyword evidence="6 16" id="KW-0132">Cell division</keyword>
<dbReference type="InterPro" id="IPR011601">
    <property type="entry name" value="MurB_C"/>
</dbReference>
<dbReference type="InterPro" id="IPR036318">
    <property type="entry name" value="FAD-bd_PCMH-like_sf"/>
</dbReference>
<comment type="pathway">
    <text evidence="4 16">Cell wall biogenesis; peptidoglycan biosynthesis.</text>
</comment>
<evidence type="ECO:0000256" key="5">
    <source>
        <dbReference type="ARBA" id="ARBA00022490"/>
    </source>
</evidence>
<dbReference type="SUPFAM" id="SSF56176">
    <property type="entry name" value="FAD-binding/transporter-associated domain-like"/>
    <property type="match status" value="2"/>
</dbReference>
<gene>
    <name evidence="16" type="primary">murB</name>
    <name evidence="18" type="ORF">AUJ59_03045</name>
</gene>
<dbReference type="Pfam" id="PF02873">
    <property type="entry name" value="MurB_C"/>
    <property type="match status" value="1"/>
</dbReference>
<dbReference type="InterPro" id="IPR003170">
    <property type="entry name" value="MurB"/>
</dbReference>
<comment type="similarity">
    <text evidence="16">Belongs to the MurB family.</text>
</comment>
<dbReference type="GO" id="GO:0051301">
    <property type="term" value="P:cell division"/>
    <property type="evidence" value="ECO:0007669"/>
    <property type="project" value="UniProtKB-KW"/>
</dbReference>
<keyword evidence="11 16" id="KW-0573">Peptidoglycan synthesis</keyword>
<dbReference type="InterPro" id="IPR016166">
    <property type="entry name" value="FAD-bd_PCMH"/>
</dbReference>
<evidence type="ECO:0000259" key="17">
    <source>
        <dbReference type="PROSITE" id="PS51387"/>
    </source>
</evidence>
<evidence type="ECO:0000256" key="12">
    <source>
        <dbReference type="ARBA" id="ARBA00023002"/>
    </source>
</evidence>
<keyword evidence="9 16" id="KW-0521">NADP</keyword>
<keyword evidence="12 16" id="KW-0560">Oxidoreductase</keyword>
<dbReference type="PROSITE" id="PS51387">
    <property type="entry name" value="FAD_PCMH"/>
    <property type="match status" value="1"/>
</dbReference>
<evidence type="ECO:0000256" key="7">
    <source>
        <dbReference type="ARBA" id="ARBA00022630"/>
    </source>
</evidence>
<organism evidence="18 19">
    <name type="scientific">Candidatus Beckwithbacteria bacterium CG1_02_47_37</name>
    <dbReference type="NCBI Taxonomy" id="1805034"/>
    <lineage>
        <taxon>Bacteria</taxon>
        <taxon>Candidatus Beckwithiibacteriota</taxon>
    </lineage>
</organism>
<protein>
    <recommendedName>
        <fullName evidence="16">UDP-N-acetylenolpyruvoylglucosamine reductase</fullName>
        <ecNumber evidence="16">1.3.1.98</ecNumber>
    </recommendedName>
    <alternativeName>
        <fullName evidence="16">UDP-N-acetylmuramate dehydrogenase</fullName>
    </alternativeName>
</protein>
<dbReference type="GO" id="GO:0008762">
    <property type="term" value="F:UDP-N-acetylmuramate dehydrogenase activity"/>
    <property type="evidence" value="ECO:0007669"/>
    <property type="project" value="UniProtKB-UniRule"/>
</dbReference>